<gene>
    <name evidence="3" type="ORF">KC19_12G167700</name>
</gene>
<reference evidence="3" key="1">
    <citation type="submission" date="2020-06" db="EMBL/GenBank/DDBJ databases">
        <title>WGS assembly of Ceratodon purpureus strain R40.</title>
        <authorList>
            <person name="Carey S.B."/>
            <person name="Jenkins J."/>
            <person name="Shu S."/>
            <person name="Lovell J.T."/>
            <person name="Sreedasyam A."/>
            <person name="Maumus F."/>
            <person name="Tiley G.P."/>
            <person name="Fernandez-Pozo N."/>
            <person name="Barry K."/>
            <person name="Chen C."/>
            <person name="Wang M."/>
            <person name="Lipzen A."/>
            <person name="Daum C."/>
            <person name="Saski C.A."/>
            <person name="Payton A.C."/>
            <person name="Mcbreen J.C."/>
            <person name="Conrad R.E."/>
            <person name="Kollar L.M."/>
            <person name="Olsson S."/>
            <person name="Huttunen S."/>
            <person name="Landis J.B."/>
            <person name="Wickett N.J."/>
            <person name="Johnson M.G."/>
            <person name="Rensing S.A."/>
            <person name="Grimwood J."/>
            <person name="Schmutz J."/>
            <person name="Mcdaniel S.F."/>
        </authorList>
    </citation>
    <scope>NUCLEOTIDE SEQUENCE</scope>
    <source>
        <strain evidence="3">R40</strain>
    </source>
</reference>
<dbReference type="SMART" id="SM00213">
    <property type="entry name" value="UBQ"/>
    <property type="match status" value="2"/>
</dbReference>
<dbReference type="OrthoDB" id="1043111at2759"/>
<evidence type="ECO:0000259" key="2">
    <source>
        <dbReference type="PROSITE" id="PS50053"/>
    </source>
</evidence>
<dbReference type="Proteomes" id="UP000822688">
    <property type="component" value="Chromosome 12"/>
</dbReference>
<name>A0A8T0GAL7_CERPU</name>
<dbReference type="SUPFAM" id="SSF54236">
    <property type="entry name" value="Ubiquitin-like"/>
    <property type="match status" value="2"/>
</dbReference>
<feature type="domain" description="Ubiquitin-like" evidence="2">
    <location>
        <begin position="1"/>
        <end position="61"/>
    </location>
</feature>
<dbReference type="Gene3D" id="3.10.20.90">
    <property type="entry name" value="Phosphatidylinositol 3-kinase Catalytic Subunit, Chain A, domain 1"/>
    <property type="match status" value="2"/>
</dbReference>
<accession>A0A8T0GAL7</accession>
<comment type="caution">
    <text evidence="3">The sequence shown here is derived from an EMBL/GenBank/DDBJ whole genome shotgun (WGS) entry which is preliminary data.</text>
</comment>
<dbReference type="InterPro" id="IPR029071">
    <property type="entry name" value="Ubiquitin-like_domsf"/>
</dbReference>
<dbReference type="AlphaFoldDB" id="A0A8T0GAL7"/>
<evidence type="ECO:0000313" key="3">
    <source>
        <dbReference type="EMBL" id="KAG0555414.1"/>
    </source>
</evidence>
<evidence type="ECO:0000256" key="1">
    <source>
        <dbReference type="ARBA" id="ARBA00022499"/>
    </source>
</evidence>
<proteinExistence type="predicted"/>
<feature type="domain" description="Ubiquitin-like" evidence="2">
    <location>
        <begin position="82"/>
        <end position="146"/>
    </location>
</feature>
<sequence>MVKKIYSQMAPNATVLQMMQKIHNKKGIPIHEMQLTYNNRQLEEDKSLAYYGINNGATVVLKTYSRTVDCPCEDCQRMEKKVTITVTWLQKSIKVECRLGEPVESLKNAIRNQEGISVAKQKLSFNGLELEDHKLLASYKFGDAESGGAEAVVHMFVDSGDPTLFDKLRSTFSFKGAKSVTVPTVT</sequence>
<dbReference type="InterPro" id="IPR050158">
    <property type="entry name" value="Ubiquitin_ubiquitin-like"/>
</dbReference>
<keyword evidence="1" id="KW-1017">Isopeptide bond</keyword>
<dbReference type="PANTHER" id="PTHR10666">
    <property type="entry name" value="UBIQUITIN"/>
    <property type="match status" value="1"/>
</dbReference>
<evidence type="ECO:0000313" key="4">
    <source>
        <dbReference type="Proteomes" id="UP000822688"/>
    </source>
</evidence>
<dbReference type="InterPro" id="IPR000626">
    <property type="entry name" value="Ubiquitin-like_dom"/>
</dbReference>
<protein>
    <recommendedName>
        <fullName evidence="2">Ubiquitin-like domain-containing protein</fullName>
    </recommendedName>
</protein>
<dbReference type="Pfam" id="PF00240">
    <property type="entry name" value="ubiquitin"/>
    <property type="match status" value="2"/>
</dbReference>
<dbReference type="CDD" id="cd17039">
    <property type="entry name" value="Ubl_ubiquitin_like"/>
    <property type="match status" value="2"/>
</dbReference>
<dbReference type="GO" id="GO:0003729">
    <property type="term" value="F:mRNA binding"/>
    <property type="evidence" value="ECO:0007669"/>
    <property type="project" value="UniProtKB-ARBA"/>
</dbReference>
<dbReference type="EMBL" id="CM026433">
    <property type="protein sequence ID" value="KAG0555414.1"/>
    <property type="molecule type" value="Genomic_DNA"/>
</dbReference>
<dbReference type="PROSITE" id="PS50053">
    <property type="entry name" value="UBIQUITIN_2"/>
    <property type="match status" value="2"/>
</dbReference>
<keyword evidence="4" id="KW-1185">Reference proteome</keyword>
<organism evidence="3 4">
    <name type="scientific">Ceratodon purpureus</name>
    <name type="common">Fire moss</name>
    <name type="synonym">Dicranum purpureum</name>
    <dbReference type="NCBI Taxonomy" id="3225"/>
    <lineage>
        <taxon>Eukaryota</taxon>
        <taxon>Viridiplantae</taxon>
        <taxon>Streptophyta</taxon>
        <taxon>Embryophyta</taxon>
        <taxon>Bryophyta</taxon>
        <taxon>Bryophytina</taxon>
        <taxon>Bryopsida</taxon>
        <taxon>Dicranidae</taxon>
        <taxon>Pseudoditrichales</taxon>
        <taxon>Ditrichaceae</taxon>
        <taxon>Ceratodon</taxon>
    </lineage>
</organism>